<feature type="domain" description="DDE" evidence="1">
    <location>
        <begin position="48"/>
        <end position="160"/>
    </location>
</feature>
<dbReference type="PANTHER" id="PTHR35528:SF3">
    <property type="entry name" value="BLL1675 PROTEIN"/>
    <property type="match status" value="1"/>
</dbReference>
<dbReference type="EMBL" id="CP034581">
    <property type="protein sequence ID" value="AZZ79471.1"/>
    <property type="molecule type" value="Genomic_DNA"/>
</dbReference>
<organism evidence="2 3">
    <name type="scientific">Lactococcus lactis subsp. lactis</name>
    <name type="common">Streptococcus lactis</name>
    <dbReference type="NCBI Taxonomy" id="1360"/>
    <lineage>
        <taxon>Bacteria</taxon>
        <taxon>Bacillati</taxon>
        <taxon>Bacillota</taxon>
        <taxon>Bacilli</taxon>
        <taxon>Lactobacillales</taxon>
        <taxon>Streptococcaceae</taxon>
        <taxon>Lactococcus</taxon>
    </lineage>
</organism>
<dbReference type="Pfam" id="PF13610">
    <property type="entry name" value="DDE_Tnp_IS240"/>
    <property type="match status" value="1"/>
</dbReference>
<sequence>MFSFLIEEYKRSDKSKQGILNLSLTFAILKPLNISKSANLALFLLIFWKTLQQNRLTLDIWLRKKRDMQAAYVFLKSIHKQFGQHRVIVTDKAPSLGSAFRKLQSVGLYTKTEHRTVKYLNNLIEQDHRPIKRRNKFYQSLRTASSTIKGMEIIRGIYKKNRRNGTLFGFSVSTEIKVLMGITA</sequence>
<evidence type="ECO:0000313" key="3">
    <source>
        <dbReference type="Proteomes" id="UP000192095"/>
    </source>
</evidence>
<evidence type="ECO:0000313" key="2">
    <source>
        <dbReference type="EMBL" id="AZZ79471.1"/>
    </source>
</evidence>
<dbReference type="InterPro" id="IPR032874">
    <property type="entry name" value="DDE_dom"/>
</dbReference>
<name>A0A3T0UTQ6_LACLL</name>
<geneLocation type="plasmid" evidence="3">
    <name>puc06f</name>
</geneLocation>
<dbReference type="RefSeq" id="WP_375710506.1">
    <property type="nucleotide sequence ID" value="NC_015863.1"/>
</dbReference>
<dbReference type="PANTHER" id="PTHR35528">
    <property type="entry name" value="BLL1675 PROTEIN"/>
    <property type="match status" value="1"/>
</dbReference>
<dbReference type="InterPro" id="IPR052183">
    <property type="entry name" value="IS_Transposase"/>
</dbReference>
<dbReference type="AlphaFoldDB" id="A0A3T0UTQ6"/>
<protein>
    <submittedName>
        <fullName evidence="2">Transposase</fullName>
    </submittedName>
</protein>
<gene>
    <name evidence="2" type="ORF">LLUC06_pF18</name>
</gene>
<accession>A0A3T0UTQ6</accession>
<proteinExistence type="predicted"/>
<reference evidence="2 3" key="1">
    <citation type="submission" date="2018-12" db="EMBL/GenBank/DDBJ databases">
        <title>Assessing the functional activity and genetic diversity of lactococcal prophages.</title>
        <authorList>
            <person name="Kelleher P."/>
            <person name="Mahony J."/>
            <person name="van Sinderen D."/>
        </authorList>
    </citation>
    <scope>NUCLEOTIDE SEQUENCE [LARGE SCALE GENOMIC DNA]</scope>
    <source>
        <strain evidence="2 3">UC06</strain>
        <plasmid evidence="3">puc06f</plasmid>
    </source>
</reference>
<keyword evidence="2" id="KW-0614">Plasmid</keyword>
<dbReference type="Proteomes" id="UP000192095">
    <property type="component" value="Plasmid pUC06B"/>
</dbReference>
<evidence type="ECO:0000259" key="1">
    <source>
        <dbReference type="Pfam" id="PF13610"/>
    </source>
</evidence>